<dbReference type="RefSeq" id="XP_030522713.2">
    <property type="nucleotide sequence ID" value="XM_030666853.2"/>
</dbReference>
<dbReference type="PANTHER" id="PTHR31972:SF48">
    <property type="entry name" value="OS04G0407500 PROTEIN"/>
    <property type="match status" value="1"/>
</dbReference>
<reference evidence="2" key="1">
    <citation type="submission" date="2025-08" db="UniProtKB">
        <authorList>
            <consortium name="RefSeq"/>
        </authorList>
    </citation>
    <scope>IDENTIFICATION</scope>
    <source>
        <tissue evidence="2">Leaf</tissue>
    </source>
</reference>
<protein>
    <submittedName>
        <fullName evidence="2">Uncharacterized protein LOC115735559</fullName>
    </submittedName>
</protein>
<dbReference type="AlphaFoldDB" id="A0A8B8NKZ8"/>
<name>A0A8B8NKZ8_9MYRT</name>
<dbReference type="KEGG" id="rarg:115735559"/>
<evidence type="ECO:0000313" key="1">
    <source>
        <dbReference type="Proteomes" id="UP000827889"/>
    </source>
</evidence>
<evidence type="ECO:0000313" key="2">
    <source>
        <dbReference type="RefSeq" id="XP_030522713.2"/>
    </source>
</evidence>
<gene>
    <name evidence="2" type="primary">LOC115735559</name>
</gene>
<sequence>MDSSKSTRRLSCQTQDQKGIPWAFHFYSHHTSPFAIASSLSLSLRALVFVSRLLLLPQKPLRTTMRDIISCFSEDSISFSTPSCSHPSKNAFISPSPLPSVQNAVTCVYKTILSRSKEQLLITISWFTAQTGHQDAIVSFDHDQSSSFRLGASSGLFRKNRSHYKKMEHRNSEVEVFWDFSKAVYETGPEPVDGFYVLVTVDSELGLALGDMAPREAISKKLGVCAGGDTVKFSMVSRREHLSGDSVYSTKARFGKTGVVHDVLIKRRDESEGQKYPVLCVYVDNKIVLRVKRLQWNFRGSQTIFVDGSAIDLLWNVHDWFFGPGTGWATFMFRMRNETSASATGDSERFRLEDKLEEMQEEEECHRGDFSLLICASKSA</sequence>
<dbReference type="GeneID" id="115735559"/>
<dbReference type="InterPro" id="IPR008586">
    <property type="entry name" value="DUF868_pln"/>
</dbReference>
<dbReference type="Pfam" id="PF05910">
    <property type="entry name" value="DUF868"/>
    <property type="match status" value="1"/>
</dbReference>
<dbReference type="Proteomes" id="UP000827889">
    <property type="component" value="Chromosome 8"/>
</dbReference>
<keyword evidence="1" id="KW-1185">Reference proteome</keyword>
<organism evidence="1 2">
    <name type="scientific">Rhodamnia argentea</name>
    <dbReference type="NCBI Taxonomy" id="178133"/>
    <lineage>
        <taxon>Eukaryota</taxon>
        <taxon>Viridiplantae</taxon>
        <taxon>Streptophyta</taxon>
        <taxon>Embryophyta</taxon>
        <taxon>Tracheophyta</taxon>
        <taxon>Spermatophyta</taxon>
        <taxon>Magnoliopsida</taxon>
        <taxon>eudicotyledons</taxon>
        <taxon>Gunneridae</taxon>
        <taxon>Pentapetalae</taxon>
        <taxon>rosids</taxon>
        <taxon>malvids</taxon>
        <taxon>Myrtales</taxon>
        <taxon>Myrtaceae</taxon>
        <taxon>Myrtoideae</taxon>
        <taxon>Myrteae</taxon>
        <taxon>Australasian group</taxon>
        <taxon>Rhodamnia</taxon>
    </lineage>
</organism>
<accession>A0A8B8NKZ8</accession>
<proteinExistence type="predicted"/>
<dbReference type="PANTHER" id="PTHR31972">
    <property type="entry name" value="EXPRESSED PROTEIN"/>
    <property type="match status" value="1"/>
</dbReference>